<name>A0A3L6T5N8_PANMI</name>
<feature type="chain" id="PRO_5018331805" description="Ubiquitin-like protease family profile domain-containing protein" evidence="1">
    <location>
        <begin position="23"/>
        <end position="135"/>
    </location>
</feature>
<evidence type="ECO:0000256" key="1">
    <source>
        <dbReference type="SAM" id="SignalP"/>
    </source>
</evidence>
<keyword evidence="3" id="KW-1185">Reference proteome</keyword>
<dbReference type="PANTHER" id="PTHR33018:SF19">
    <property type="entry name" value="OS12G0558775 PROTEIN"/>
    <property type="match status" value="1"/>
</dbReference>
<dbReference type="Proteomes" id="UP000275267">
    <property type="component" value="Unassembled WGS sequence"/>
</dbReference>
<comment type="caution">
    <text evidence="2">The sequence shown here is derived from an EMBL/GenBank/DDBJ whole genome shotgun (WGS) entry which is preliminary data.</text>
</comment>
<dbReference type="PANTHER" id="PTHR33018">
    <property type="entry name" value="OS10G0338966 PROTEIN-RELATED"/>
    <property type="match status" value="1"/>
</dbReference>
<evidence type="ECO:0000313" key="2">
    <source>
        <dbReference type="EMBL" id="RLN30928.1"/>
    </source>
</evidence>
<protein>
    <recommendedName>
        <fullName evidence="4">Ubiquitin-like protease family profile domain-containing protein</fullName>
    </recommendedName>
</protein>
<evidence type="ECO:0000313" key="3">
    <source>
        <dbReference type="Proteomes" id="UP000275267"/>
    </source>
</evidence>
<dbReference type="InterPro" id="IPR038765">
    <property type="entry name" value="Papain-like_cys_pep_sf"/>
</dbReference>
<sequence length="135" mass="15580">MAPYGFDNHWIAILILLKLGRAVVLDSADYDQKTIHGVHRHFTKCHKQPPSSVLCGYYVREFLRNGGRYWTNPEDMPTIPKTSCRLNKKDIDQICADIARFIHREICHVAGEYFDHGGVLALDEHENLSNWTKDN</sequence>
<dbReference type="SUPFAM" id="SSF54001">
    <property type="entry name" value="Cysteine proteinases"/>
    <property type="match status" value="1"/>
</dbReference>
<evidence type="ECO:0008006" key="4">
    <source>
        <dbReference type="Google" id="ProtNLM"/>
    </source>
</evidence>
<gene>
    <name evidence="2" type="ORF">C2845_PM05G18780</name>
</gene>
<dbReference type="OrthoDB" id="695752at2759"/>
<keyword evidence="1" id="KW-0732">Signal</keyword>
<accession>A0A3L6T5N8</accession>
<proteinExistence type="predicted"/>
<reference evidence="3" key="1">
    <citation type="journal article" date="2019" name="Nat. Commun.">
        <title>The genome of broomcorn millet.</title>
        <authorList>
            <person name="Zou C."/>
            <person name="Miki D."/>
            <person name="Li D."/>
            <person name="Tang Q."/>
            <person name="Xiao L."/>
            <person name="Rajput S."/>
            <person name="Deng P."/>
            <person name="Jia W."/>
            <person name="Huang R."/>
            <person name="Zhang M."/>
            <person name="Sun Y."/>
            <person name="Hu J."/>
            <person name="Fu X."/>
            <person name="Schnable P.S."/>
            <person name="Li F."/>
            <person name="Zhang H."/>
            <person name="Feng B."/>
            <person name="Zhu X."/>
            <person name="Liu R."/>
            <person name="Schnable J.C."/>
            <person name="Zhu J.-K."/>
            <person name="Zhang H."/>
        </authorList>
    </citation>
    <scope>NUCLEOTIDE SEQUENCE [LARGE SCALE GENOMIC DNA]</scope>
</reference>
<organism evidence="2 3">
    <name type="scientific">Panicum miliaceum</name>
    <name type="common">Proso millet</name>
    <name type="synonym">Broomcorn millet</name>
    <dbReference type="NCBI Taxonomy" id="4540"/>
    <lineage>
        <taxon>Eukaryota</taxon>
        <taxon>Viridiplantae</taxon>
        <taxon>Streptophyta</taxon>
        <taxon>Embryophyta</taxon>
        <taxon>Tracheophyta</taxon>
        <taxon>Spermatophyta</taxon>
        <taxon>Magnoliopsida</taxon>
        <taxon>Liliopsida</taxon>
        <taxon>Poales</taxon>
        <taxon>Poaceae</taxon>
        <taxon>PACMAD clade</taxon>
        <taxon>Panicoideae</taxon>
        <taxon>Panicodae</taxon>
        <taxon>Paniceae</taxon>
        <taxon>Panicinae</taxon>
        <taxon>Panicum</taxon>
        <taxon>Panicum sect. Panicum</taxon>
    </lineage>
</organism>
<feature type="signal peptide" evidence="1">
    <location>
        <begin position="1"/>
        <end position="22"/>
    </location>
</feature>
<dbReference type="AlphaFoldDB" id="A0A3L6T5N8"/>
<dbReference type="EMBL" id="PQIB02000003">
    <property type="protein sequence ID" value="RLN30928.1"/>
    <property type="molecule type" value="Genomic_DNA"/>
</dbReference>